<dbReference type="HOGENOM" id="CLU_2271151_0_0_2"/>
<reference evidence="2" key="1">
    <citation type="submission" date="2010-05" db="EMBL/GenBank/DDBJ databases">
        <title>Complete sequence of Staphylothermus hellenicus DSM 12710.</title>
        <authorList>
            <consortium name="US DOE Joint Genome Institute"/>
            <person name="Lucas S."/>
            <person name="Copeland A."/>
            <person name="Lapidus A."/>
            <person name="Cheng J.-F."/>
            <person name="Bruce D."/>
            <person name="Goodwin L."/>
            <person name="Pitluck S."/>
            <person name="Davenport K."/>
            <person name="Detter J.C."/>
            <person name="Han C."/>
            <person name="Tapia R."/>
            <person name="Larimer F."/>
            <person name="Land M."/>
            <person name="Hauser L."/>
            <person name="Kyrpides N."/>
            <person name="Mikhailova N."/>
            <person name="Anderson I.J."/>
            <person name="Woyke T."/>
        </authorList>
    </citation>
    <scope>NUCLEOTIDE SEQUENCE [LARGE SCALE GENOMIC DNA]</scope>
    <source>
        <strain evidence="2">DSM 12710 / JCM 10830 / BK20S6-10-b1 / P8</strain>
    </source>
</reference>
<dbReference type="STRING" id="591019.Shell_0062"/>
<dbReference type="AlphaFoldDB" id="D7DAL4"/>
<proteinExistence type="predicted"/>
<dbReference type="Proteomes" id="UP000002573">
    <property type="component" value="Chromosome"/>
</dbReference>
<gene>
    <name evidence="1" type="ordered locus">Shell_0062</name>
</gene>
<evidence type="ECO:0000313" key="1">
    <source>
        <dbReference type="EMBL" id="ADI31211.1"/>
    </source>
</evidence>
<dbReference type="eggNOG" id="arCOG12416">
    <property type="taxonomic scope" value="Archaea"/>
</dbReference>
<evidence type="ECO:0000313" key="2">
    <source>
        <dbReference type="Proteomes" id="UP000002573"/>
    </source>
</evidence>
<name>D7DAL4_STAHD</name>
<dbReference type="GeneID" id="9233351"/>
<accession>D7DAL4</accession>
<dbReference type="RefSeq" id="WP_013142409.1">
    <property type="nucleotide sequence ID" value="NC_014205.1"/>
</dbReference>
<sequence length="102" mass="11851">MNSSIITLVVDLVIDKKSLNNLISILDNNCKNICSHNVSSMNFKVYLCQNEFFELYYNDKNYLVNIMCRSEDECVKVLNEYLFKVVPKNKVLIHMIQRGIPG</sequence>
<keyword evidence="2" id="KW-1185">Reference proteome</keyword>
<reference evidence="1 2" key="2">
    <citation type="journal article" date="2011" name="Stand. Genomic Sci.">
        <title>Complete genome sequence of Staphylothermus hellenicus P8.</title>
        <authorList>
            <person name="Anderson I."/>
            <person name="Wirth R."/>
            <person name="Lucas S."/>
            <person name="Copeland A."/>
            <person name="Lapidus A."/>
            <person name="Cheng J.F."/>
            <person name="Goodwin L."/>
            <person name="Pitluck S."/>
            <person name="Davenport K."/>
            <person name="Detter J.C."/>
            <person name="Han C."/>
            <person name="Tapia R."/>
            <person name="Land M."/>
            <person name="Hauser L."/>
            <person name="Pati A."/>
            <person name="Mikhailova N."/>
            <person name="Woyke T."/>
            <person name="Klenk H.P."/>
            <person name="Kyrpides N."/>
            <person name="Ivanova N."/>
        </authorList>
    </citation>
    <scope>NUCLEOTIDE SEQUENCE [LARGE SCALE GENOMIC DNA]</scope>
    <source>
        <strain evidence="2">DSM 12710 / JCM 10830 / BK20S6-10-b1 / P8</strain>
    </source>
</reference>
<dbReference type="EMBL" id="CP002051">
    <property type="protein sequence ID" value="ADI31211.1"/>
    <property type="molecule type" value="Genomic_DNA"/>
</dbReference>
<organism evidence="1 2">
    <name type="scientific">Staphylothermus hellenicus (strain DSM 12710 / JCM 10830 / BK20S6-10-b1 / P8)</name>
    <dbReference type="NCBI Taxonomy" id="591019"/>
    <lineage>
        <taxon>Archaea</taxon>
        <taxon>Thermoproteota</taxon>
        <taxon>Thermoprotei</taxon>
        <taxon>Desulfurococcales</taxon>
        <taxon>Desulfurococcaceae</taxon>
        <taxon>Staphylothermus</taxon>
    </lineage>
</organism>
<dbReference type="KEGG" id="shc:Shell_0062"/>
<protein>
    <submittedName>
        <fullName evidence="1">Uncharacterized protein</fullName>
    </submittedName>
</protein>